<feature type="region of interest" description="Disordered" evidence="1">
    <location>
        <begin position="24"/>
        <end position="65"/>
    </location>
</feature>
<dbReference type="InterPro" id="IPR038695">
    <property type="entry name" value="Saro_0823-like_sf"/>
</dbReference>
<accession>A0ABV9D5P6</accession>
<dbReference type="Gene3D" id="2.60.120.1140">
    <property type="entry name" value="Protein of unknown function DUF192"/>
    <property type="match status" value="1"/>
</dbReference>
<keyword evidence="4" id="KW-1185">Reference proteome</keyword>
<evidence type="ECO:0000256" key="1">
    <source>
        <dbReference type="SAM" id="MobiDB-lite"/>
    </source>
</evidence>
<name>A0ABV9D5P6_9MICO</name>
<keyword evidence="2" id="KW-0732">Signal</keyword>
<proteinExistence type="predicted"/>
<dbReference type="RefSeq" id="WP_244925341.1">
    <property type="nucleotide sequence ID" value="NZ_CP033325.1"/>
</dbReference>
<evidence type="ECO:0000313" key="3">
    <source>
        <dbReference type="EMBL" id="MFC4554015.1"/>
    </source>
</evidence>
<dbReference type="Proteomes" id="UP001595955">
    <property type="component" value="Unassembled WGS sequence"/>
</dbReference>
<feature type="signal peptide" evidence="2">
    <location>
        <begin position="1"/>
        <end position="31"/>
    </location>
</feature>
<dbReference type="InterPro" id="IPR003795">
    <property type="entry name" value="DUF192"/>
</dbReference>
<organism evidence="3 4">
    <name type="scientific">Georgenia faecalis</name>
    <dbReference type="NCBI Taxonomy" id="2483799"/>
    <lineage>
        <taxon>Bacteria</taxon>
        <taxon>Bacillati</taxon>
        <taxon>Actinomycetota</taxon>
        <taxon>Actinomycetes</taxon>
        <taxon>Micrococcales</taxon>
        <taxon>Bogoriellaceae</taxon>
        <taxon>Georgenia</taxon>
    </lineage>
</organism>
<sequence>MTRTRAGVAAGLLALAAALGGCASTSGTSGAGPTADGSGPTADGPTGPGATSSPRPSPASPAGEATGTAVVTVGDDLEFRVEVARTAEAQQQGLSGRVEVPPRTGMLFPFDGPAERQVWMAGMRFPIDVAWIADGAVLAVDTLEPCTEPEDSTCPRWTWPGPADALLEVPAGALDGVGEGTPVRVQEDDR</sequence>
<dbReference type="Pfam" id="PF02643">
    <property type="entry name" value="DUF192"/>
    <property type="match status" value="1"/>
</dbReference>
<feature type="chain" id="PRO_5046202616" evidence="2">
    <location>
        <begin position="32"/>
        <end position="190"/>
    </location>
</feature>
<comment type="caution">
    <text evidence="3">The sequence shown here is derived from an EMBL/GenBank/DDBJ whole genome shotgun (WGS) entry which is preliminary data.</text>
</comment>
<dbReference type="PANTHER" id="PTHR37953">
    <property type="entry name" value="UPF0127 PROTEIN MJ1496"/>
    <property type="match status" value="1"/>
</dbReference>
<dbReference type="PANTHER" id="PTHR37953:SF1">
    <property type="entry name" value="UPF0127 PROTEIN MJ1496"/>
    <property type="match status" value="1"/>
</dbReference>
<gene>
    <name evidence="3" type="ORF">ACFO3F_02030</name>
</gene>
<dbReference type="PROSITE" id="PS51257">
    <property type="entry name" value="PROKAR_LIPOPROTEIN"/>
    <property type="match status" value="1"/>
</dbReference>
<protein>
    <submittedName>
        <fullName evidence="3">DUF192 domain-containing protein</fullName>
    </submittedName>
</protein>
<reference evidence="4" key="1">
    <citation type="journal article" date="2019" name="Int. J. Syst. Evol. Microbiol.">
        <title>The Global Catalogue of Microorganisms (GCM) 10K type strain sequencing project: providing services to taxonomists for standard genome sequencing and annotation.</title>
        <authorList>
            <consortium name="The Broad Institute Genomics Platform"/>
            <consortium name="The Broad Institute Genome Sequencing Center for Infectious Disease"/>
            <person name="Wu L."/>
            <person name="Ma J."/>
        </authorList>
    </citation>
    <scope>NUCLEOTIDE SEQUENCE [LARGE SCALE GENOMIC DNA]</scope>
    <source>
        <strain evidence="4">JCM 3369</strain>
    </source>
</reference>
<evidence type="ECO:0000313" key="4">
    <source>
        <dbReference type="Proteomes" id="UP001595955"/>
    </source>
</evidence>
<evidence type="ECO:0000256" key="2">
    <source>
        <dbReference type="SAM" id="SignalP"/>
    </source>
</evidence>
<dbReference type="EMBL" id="JBHSGF010000001">
    <property type="protein sequence ID" value="MFC4554015.1"/>
    <property type="molecule type" value="Genomic_DNA"/>
</dbReference>